<evidence type="ECO:0000313" key="1">
    <source>
        <dbReference type="EMBL" id="QBF84138.1"/>
    </source>
</evidence>
<accession>A0A411PKU6</accession>
<dbReference type="NCBIfam" id="TIGR02466">
    <property type="entry name" value="TIGR02466 family protein"/>
    <property type="match status" value="1"/>
</dbReference>
<evidence type="ECO:0000313" key="2">
    <source>
        <dbReference type="Proteomes" id="UP000291106"/>
    </source>
</evidence>
<gene>
    <name evidence="1" type="ORF">EXU30_16780</name>
</gene>
<name>A0A411PKU6_9GAMM</name>
<organism evidence="1 2">
    <name type="scientific">Shewanella maritima</name>
    <dbReference type="NCBI Taxonomy" id="2520507"/>
    <lineage>
        <taxon>Bacteria</taxon>
        <taxon>Pseudomonadati</taxon>
        <taxon>Pseudomonadota</taxon>
        <taxon>Gammaproteobacteria</taxon>
        <taxon>Alteromonadales</taxon>
        <taxon>Shewanellaceae</taxon>
        <taxon>Shewanella</taxon>
    </lineage>
</organism>
<dbReference type="OrthoDB" id="549777at2"/>
<evidence type="ECO:0008006" key="3">
    <source>
        <dbReference type="Google" id="ProtNLM"/>
    </source>
</evidence>
<protein>
    <recommendedName>
        <fullName evidence="3">Fe2OG dioxygenase domain-containing protein</fullName>
    </recommendedName>
</protein>
<dbReference type="Gene3D" id="2.60.120.620">
    <property type="entry name" value="q2cbj1_9rhob like domain"/>
    <property type="match status" value="1"/>
</dbReference>
<proteinExistence type="predicted"/>
<dbReference type="Proteomes" id="UP000291106">
    <property type="component" value="Chromosome"/>
</dbReference>
<dbReference type="InterPro" id="IPR012668">
    <property type="entry name" value="CHP02466"/>
</dbReference>
<dbReference type="EMBL" id="CP036200">
    <property type="protein sequence ID" value="QBF84138.1"/>
    <property type="molecule type" value="Genomic_DNA"/>
</dbReference>
<dbReference type="Pfam" id="PF13759">
    <property type="entry name" value="2OG-FeII_Oxy_5"/>
    <property type="match status" value="1"/>
</dbReference>
<keyword evidence="2" id="KW-1185">Reference proteome</keyword>
<dbReference type="KEGG" id="smai:EXU30_16780"/>
<reference evidence="1 2" key="1">
    <citation type="submission" date="2019-02" db="EMBL/GenBank/DDBJ databases">
        <title>Shewanella sp. D4-2 isolated from Dokdo Island.</title>
        <authorList>
            <person name="Baek K."/>
        </authorList>
    </citation>
    <scope>NUCLEOTIDE SEQUENCE [LARGE SCALE GENOMIC DNA]</scope>
    <source>
        <strain evidence="1 2">D4-2</strain>
    </source>
</reference>
<dbReference type="RefSeq" id="WP_130601949.1">
    <property type="nucleotide sequence ID" value="NZ_CP036200.1"/>
</dbReference>
<dbReference type="AlphaFoldDB" id="A0A411PKU6"/>
<sequence length="213" mass="24810">MEVNSLFAVPVARCQKEKPTELNDALYSYFKSIQEQGDKYRNVIGTPTIQRNIFESEMNLFSHKNEAVQELRQYMLGSIYQFIKNIKRSDDRSDYRQIMNHTWFHITRDRGYIGPHNHPMAAWSAVYYVRTGNPDPRYNDSGAIRFFNPNQALSMYRDPSNSNLVQPYSSGLRTLQPKEGELVIFPSYLSHEVAPYYGDSERVCVATNCWVQN</sequence>